<evidence type="ECO:0000313" key="2">
    <source>
        <dbReference type="Proteomes" id="UP000269945"/>
    </source>
</evidence>
<dbReference type="EMBL" id="CYRY02001447">
    <property type="protein sequence ID" value="VCW66095.1"/>
    <property type="molecule type" value="Genomic_DNA"/>
</dbReference>
<reference evidence="1 2" key="1">
    <citation type="submission" date="2018-10" db="EMBL/GenBank/DDBJ databases">
        <authorList>
            <person name="Ekblom R."/>
            <person name="Jareborg N."/>
        </authorList>
    </citation>
    <scope>NUCLEOTIDE SEQUENCE [LARGE SCALE GENOMIC DNA]</scope>
    <source>
        <tissue evidence="1">Muscle</tissue>
    </source>
</reference>
<feature type="non-terminal residue" evidence="1">
    <location>
        <position position="72"/>
    </location>
</feature>
<evidence type="ECO:0000313" key="1">
    <source>
        <dbReference type="EMBL" id="VCW66095.1"/>
    </source>
</evidence>
<protein>
    <submittedName>
        <fullName evidence="1">Uncharacterized protein</fullName>
    </submittedName>
</protein>
<organism evidence="1 2">
    <name type="scientific">Gulo gulo</name>
    <name type="common">Wolverine</name>
    <name type="synonym">Gluton</name>
    <dbReference type="NCBI Taxonomy" id="48420"/>
    <lineage>
        <taxon>Eukaryota</taxon>
        <taxon>Metazoa</taxon>
        <taxon>Chordata</taxon>
        <taxon>Craniata</taxon>
        <taxon>Vertebrata</taxon>
        <taxon>Euteleostomi</taxon>
        <taxon>Mammalia</taxon>
        <taxon>Eutheria</taxon>
        <taxon>Laurasiatheria</taxon>
        <taxon>Carnivora</taxon>
        <taxon>Caniformia</taxon>
        <taxon>Musteloidea</taxon>
        <taxon>Mustelidae</taxon>
        <taxon>Guloninae</taxon>
        <taxon>Gulo</taxon>
    </lineage>
</organism>
<gene>
    <name evidence="1" type="ORF">BN2614_LOCUS8</name>
</gene>
<name>A0A9X9PTU2_GULGU</name>
<comment type="caution">
    <text evidence="1">The sequence shown here is derived from an EMBL/GenBank/DDBJ whole genome shotgun (WGS) entry which is preliminary data.</text>
</comment>
<dbReference type="Proteomes" id="UP000269945">
    <property type="component" value="Unassembled WGS sequence"/>
</dbReference>
<accession>A0A9X9PTU2</accession>
<keyword evidence="2" id="KW-1185">Reference proteome</keyword>
<dbReference type="AlphaFoldDB" id="A0A9X9PTU2"/>
<proteinExistence type="predicted"/>
<sequence length="72" mass="7566">MVTACPPLSVVRDRHRPRQLLLFGPRRLHLCSPWTGFGSGFGSGSQANPLEVPSASNFHVGLPAGAGAKGRS</sequence>